<evidence type="ECO:0000256" key="8">
    <source>
        <dbReference type="ARBA" id="ARBA00022840"/>
    </source>
</evidence>
<evidence type="ECO:0000313" key="16">
    <source>
        <dbReference type="Proteomes" id="UP000182658"/>
    </source>
</evidence>
<keyword evidence="5" id="KW-0808">Transferase</keyword>
<dbReference type="PANTHER" id="PTHR24348:SF22">
    <property type="entry name" value="NON-SPECIFIC SERINE_THREONINE PROTEIN KINASE"/>
    <property type="match status" value="1"/>
</dbReference>
<keyword evidence="3" id="KW-0813">Transport</keyword>
<sequence length="318" mass="36138">MTSQYALLPELVRDSRLPAAIDHSENLTVHTRPFGRRNISRHETWSRKQILGSGGYGVVWLEQKVKEDDSPVELRAVKGIRVPASQRKLDDAQYVRELEALAKFSQEKYTEFFVKSYGWYESSGWLYIAMEYCEHGDLRGYLANAKTLPESQVHDIAQQILGALVSMHENGFAHRDLKPANILIKSKPPTKDWWIKLCDFGLTKRQEAMVGASTVKGTPGFMPPETIGFPFLGEPKIANPYSADMWCLGETLFQCLTGHATFEDMSKLHRYQVSAIGFPFQQLEHVNASVPAINFIHSLMLPVPWQRLHVDKAGEHPW</sequence>
<dbReference type="Proteomes" id="UP000182658">
    <property type="component" value="Unassembled WGS sequence"/>
</dbReference>
<dbReference type="STRING" id="1408157.A0A1J7IX68"/>
<evidence type="ECO:0000256" key="5">
    <source>
        <dbReference type="ARBA" id="ARBA00022679"/>
    </source>
</evidence>
<evidence type="ECO:0000256" key="3">
    <source>
        <dbReference type="ARBA" id="ARBA00022448"/>
    </source>
</evidence>
<dbReference type="InterPro" id="IPR000719">
    <property type="entry name" value="Prot_kinase_dom"/>
</dbReference>
<dbReference type="SMART" id="SM00220">
    <property type="entry name" value="S_TKc"/>
    <property type="match status" value="1"/>
</dbReference>
<evidence type="ECO:0000256" key="10">
    <source>
        <dbReference type="ARBA" id="ARBA00023006"/>
    </source>
</evidence>
<accession>A0A1J7IX68</accession>
<keyword evidence="8" id="KW-0067">ATP-binding</keyword>
<dbReference type="PROSITE" id="PS50011">
    <property type="entry name" value="PROTEIN_KINASE_DOM"/>
    <property type="match status" value="1"/>
</dbReference>
<evidence type="ECO:0000256" key="13">
    <source>
        <dbReference type="ARBA" id="ARBA00048679"/>
    </source>
</evidence>
<dbReference type="GO" id="GO:0034045">
    <property type="term" value="C:phagophore assembly site membrane"/>
    <property type="evidence" value="ECO:0007669"/>
    <property type="project" value="UniProtKB-SubCell"/>
</dbReference>
<dbReference type="InterPro" id="IPR011009">
    <property type="entry name" value="Kinase-like_dom_sf"/>
</dbReference>
<dbReference type="Pfam" id="PF00069">
    <property type="entry name" value="Pkinase"/>
    <property type="match status" value="1"/>
</dbReference>
<dbReference type="AlphaFoldDB" id="A0A1J7IX68"/>
<dbReference type="GO" id="GO:0015031">
    <property type="term" value="P:protein transport"/>
    <property type="evidence" value="ECO:0007669"/>
    <property type="project" value="UniProtKB-KW"/>
</dbReference>
<dbReference type="GO" id="GO:0000045">
    <property type="term" value="P:autophagosome assembly"/>
    <property type="evidence" value="ECO:0007669"/>
    <property type="project" value="TreeGrafter"/>
</dbReference>
<dbReference type="GO" id="GO:0005776">
    <property type="term" value="C:autophagosome"/>
    <property type="evidence" value="ECO:0007669"/>
    <property type="project" value="TreeGrafter"/>
</dbReference>
<dbReference type="OrthoDB" id="10252171at2759"/>
<comment type="catalytic activity">
    <reaction evidence="13">
        <text>L-seryl-[protein] + ATP = O-phospho-L-seryl-[protein] + ADP + H(+)</text>
        <dbReference type="Rhea" id="RHEA:17989"/>
        <dbReference type="Rhea" id="RHEA-COMP:9863"/>
        <dbReference type="Rhea" id="RHEA-COMP:11604"/>
        <dbReference type="ChEBI" id="CHEBI:15378"/>
        <dbReference type="ChEBI" id="CHEBI:29999"/>
        <dbReference type="ChEBI" id="CHEBI:30616"/>
        <dbReference type="ChEBI" id="CHEBI:83421"/>
        <dbReference type="ChEBI" id="CHEBI:456216"/>
        <dbReference type="EC" id="2.7.11.1"/>
    </reaction>
</comment>
<keyword evidence="16" id="KW-1185">Reference proteome</keyword>
<proteinExistence type="predicted"/>
<evidence type="ECO:0000256" key="6">
    <source>
        <dbReference type="ARBA" id="ARBA00022741"/>
    </source>
</evidence>
<dbReference type="InParanoid" id="A0A1J7IX68"/>
<dbReference type="GO" id="GO:0005524">
    <property type="term" value="F:ATP binding"/>
    <property type="evidence" value="ECO:0007669"/>
    <property type="project" value="UniProtKB-KW"/>
</dbReference>
<evidence type="ECO:0000256" key="7">
    <source>
        <dbReference type="ARBA" id="ARBA00022777"/>
    </source>
</evidence>
<keyword evidence="4" id="KW-0723">Serine/threonine-protein kinase</keyword>
<evidence type="ECO:0000256" key="11">
    <source>
        <dbReference type="ARBA" id="ARBA00030237"/>
    </source>
</evidence>
<evidence type="ECO:0000313" key="15">
    <source>
        <dbReference type="EMBL" id="OIW31909.1"/>
    </source>
</evidence>
<evidence type="ECO:0000256" key="4">
    <source>
        <dbReference type="ARBA" id="ARBA00022527"/>
    </source>
</evidence>
<dbReference type="GO" id="GO:0010506">
    <property type="term" value="P:regulation of autophagy"/>
    <property type="evidence" value="ECO:0007669"/>
    <property type="project" value="InterPro"/>
</dbReference>
<feature type="domain" description="Protein kinase" evidence="14">
    <location>
        <begin position="45"/>
        <end position="318"/>
    </location>
</feature>
<comment type="catalytic activity">
    <reaction evidence="12">
        <text>L-threonyl-[protein] + ATP = O-phospho-L-threonyl-[protein] + ADP + H(+)</text>
        <dbReference type="Rhea" id="RHEA:46608"/>
        <dbReference type="Rhea" id="RHEA-COMP:11060"/>
        <dbReference type="Rhea" id="RHEA-COMP:11605"/>
        <dbReference type="ChEBI" id="CHEBI:15378"/>
        <dbReference type="ChEBI" id="CHEBI:30013"/>
        <dbReference type="ChEBI" id="CHEBI:30616"/>
        <dbReference type="ChEBI" id="CHEBI:61977"/>
        <dbReference type="ChEBI" id="CHEBI:456216"/>
        <dbReference type="EC" id="2.7.11.1"/>
    </reaction>
</comment>
<keyword evidence="6" id="KW-0547">Nucleotide-binding</keyword>
<feature type="non-terminal residue" evidence="15">
    <location>
        <position position="318"/>
    </location>
</feature>
<dbReference type="InterPro" id="IPR045269">
    <property type="entry name" value="Atg1-like"/>
</dbReference>
<dbReference type="PROSITE" id="PS00108">
    <property type="entry name" value="PROTEIN_KINASE_ST"/>
    <property type="match status" value="1"/>
</dbReference>
<dbReference type="EC" id="2.7.11.1" evidence="2"/>
<evidence type="ECO:0000256" key="12">
    <source>
        <dbReference type="ARBA" id="ARBA00047899"/>
    </source>
</evidence>
<dbReference type="InterPro" id="IPR008271">
    <property type="entry name" value="Ser/Thr_kinase_AS"/>
</dbReference>
<evidence type="ECO:0000256" key="9">
    <source>
        <dbReference type="ARBA" id="ARBA00022927"/>
    </source>
</evidence>
<protein>
    <recommendedName>
        <fullName evidence="2">non-specific serine/threonine protein kinase</fullName>
        <ecNumber evidence="2">2.7.11.1</ecNumber>
    </recommendedName>
    <alternativeName>
        <fullName evidence="11">Autophagy-related protein 1</fullName>
    </alternativeName>
</protein>
<keyword evidence="10" id="KW-0072">Autophagy</keyword>
<dbReference type="GO" id="GO:0005829">
    <property type="term" value="C:cytosol"/>
    <property type="evidence" value="ECO:0007669"/>
    <property type="project" value="TreeGrafter"/>
</dbReference>
<dbReference type="SUPFAM" id="SSF56112">
    <property type="entry name" value="Protein kinase-like (PK-like)"/>
    <property type="match status" value="1"/>
</dbReference>
<dbReference type="GO" id="GO:0004674">
    <property type="term" value="F:protein serine/threonine kinase activity"/>
    <property type="evidence" value="ECO:0007669"/>
    <property type="project" value="UniProtKB-KW"/>
</dbReference>
<dbReference type="CDD" id="cd14014">
    <property type="entry name" value="STKc_PknB_like"/>
    <property type="match status" value="1"/>
</dbReference>
<keyword evidence="9" id="KW-0653">Protein transport</keyword>
<dbReference type="PANTHER" id="PTHR24348">
    <property type="entry name" value="SERINE/THREONINE-PROTEIN KINASE UNC-51-RELATED"/>
    <property type="match status" value="1"/>
</dbReference>
<comment type="subcellular location">
    <subcellularLocation>
        <location evidence="1">Preautophagosomal structure membrane</location>
        <topology evidence="1">Peripheral membrane protein</topology>
    </subcellularLocation>
</comment>
<evidence type="ECO:0000256" key="2">
    <source>
        <dbReference type="ARBA" id="ARBA00012513"/>
    </source>
</evidence>
<dbReference type="EMBL" id="KV875095">
    <property type="protein sequence ID" value="OIW31909.1"/>
    <property type="molecule type" value="Genomic_DNA"/>
</dbReference>
<keyword evidence="7 15" id="KW-0418">Kinase</keyword>
<evidence type="ECO:0000259" key="14">
    <source>
        <dbReference type="PROSITE" id="PS50011"/>
    </source>
</evidence>
<evidence type="ECO:0000256" key="1">
    <source>
        <dbReference type="ARBA" id="ARBA00004623"/>
    </source>
</evidence>
<reference evidence="15 16" key="1">
    <citation type="submission" date="2016-10" db="EMBL/GenBank/DDBJ databases">
        <title>Draft genome sequence of Coniochaeta ligniaria NRRL30616, a lignocellulolytic fungus for bioabatement of inhibitors in plant biomass hydrolysates.</title>
        <authorList>
            <consortium name="DOE Joint Genome Institute"/>
            <person name="Jimenez D.J."/>
            <person name="Hector R.E."/>
            <person name="Riley R."/>
            <person name="Sun H."/>
            <person name="Grigoriev I.V."/>
            <person name="Van Elsas J.D."/>
            <person name="Nichols N.N."/>
        </authorList>
    </citation>
    <scope>NUCLEOTIDE SEQUENCE [LARGE SCALE GENOMIC DNA]</scope>
    <source>
        <strain evidence="15 16">NRRL 30616</strain>
    </source>
</reference>
<organism evidence="15 16">
    <name type="scientific">Coniochaeta ligniaria NRRL 30616</name>
    <dbReference type="NCBI Taxonomy" id="1408157"/>
    <lineage>
        <taxon>Eukaryota</taxon>
        <taxon>Fungi</taxon>
        <taxon>Dikarya</taxon>
        <taxon>Ascomycota</taxon>
        <taxon>Pezizomycotina</taxon>
        <taxon>Sordariomycetes</taxon>
        <taxon>Sordariomycetidae</taxon>
        <taxon>Coniochaetales</taxon>
        <taxon>Coniochaetaceae</taxon>
        <taxon>Coniochaeta</taxon>
    </lineage>
</organism>
<name>A0A1J7IX68_9PEZI</name>
<dbReference type="Gene3D" id="1.10.510.10">
    <property type="entry name" value="Transferase(Phosphotransferase) domain 1"/>
    <property type="match status" value="1"/>
</dbReference>
<gene>
    <name evidence="15" type="ORF">CONLIGDRAFT_698217</name>
</gene>